<keyword evidence="3 9" id="KW-0349">Heme</keyword>
<dbReference type="InterPro" id="IPR036396">
    <property type="entry name" value="Cyt_P450_sf"/>
</dbReference>
<evidence type="ECO:0000256" key="2">
    <source>
        <dbReference type="ARBA" id="ARBA00010617"/>
    </source>
</evidence>
<keyword evidence="7 9" id="KW-0408">Iron</keyword>
<evidence type="ECO:0000256" key="6">
    <source>
        <dbReference type="ARBA" id="ARBA00023002"/>
    </source>
</evidence>
<keyword evidence="10" id="KW-0472">Membrane</keyword>
<dbReference type="RefSeq" id="XP_060669041.1">
    <property type="nucleotide sequence ID" value="XM_060813058.1"/>
</dbReference>
<evidence type="ECO:0000256" key="4">
    <source>
        <dbReference type="ARBA" id="ARBA00022723"/>
    </source>
</evidence>
<dbReference type="Proteomes" id="UP001652623">
    <property type="component" value="Chromosome 11"/>
</dbReference>
<keyword evidence="11" id="KW-1185">Reference proteome</keyword>
<sequence length="520" mass="58739">MLLNMLHLQALVYATIFFIITHILFRSVFLTSNQKQKLPPGPKGWPVIGCLPLVGSMPHVSLAQMAEKYGPIMFLKMGTCGMVVVSKPNSARAFLKTLDENFSNRPLTANAKYITYGGQDSVTAMESGTRWKLLKKLSNLHMLGATSFKDWSPTRAMEVRQMVQEMHKMGQQGQPIAVMEMVFCAMANMITQKSLNRRVFGKQGSEGNSMKDMIIELMRLAGLFNIGDFIPSIAWLDIQGTEGQMKRHHKKFDALLTKMLEEHEQTAHLRTRNPDFIDVVMANRECDDGSKHTFTNIKALLLNLFIASTDTSAITIVWALSELLNNRQILDRLHAEMDQVIGKKRLVEESDIAKLPYLQAVCKETFRMHPPLPLNLPRVSQEACEVEGYHIPKNTRLLVNVWAIGRDPDVWDDPLQFKPVRFLIEEENNNNKGARIIEPWGNEFELIPFGSGRRMCAGIRMGIALVECILDTLVHAFEWHLPGGTQLNMDEKFGLVLQRADPLVAGVVPRLQPCAYDLTN</sequence>
<keyword evidence="10" id="KW-0812">Transmembrane</keyword>
<evidence type="ECO:0000256" key="5">
    <source>
        <dbReference type="ARBA" id="ARBA00022857"/>
    </source>
</evidence>
<keyword evidence="6 9" id="KW-0560">Oxidoreductase</keyword>
<comment type="similarity">
    <text evidence="2 9">Belongs to the cytochrome P450 family.</text>
</comment>
<dbReference type="SUPFAM" id="SSF48264">
    <property type="entry name" value="Cytochrome P450"/>
    <property type="match status" value="1"/>
</dbReference>
<keyword evidence="8 9" id="KW-0503">Monooxygenase</keyword>
<dbReference type="InterPro" id="IPR002401">
    <property type="entry name" value="Cyt_P450_E_grp-I"/>
</dbReference>
<dbReference type="Gene3D" id="1.10.630.10">
    <property type="entry name" value="Cytochrome P450"/>
    <property type="match status" value="1"/>
</dbReference>
<protein>
    <submittedName>
        <fullName evidence="12">Flavonoid 3',5'-hydroxylase 1-like</fullName>
    </submittedName>
</protein>
<evidence type="ECO:0000313" key="12">
    <source>
        <dbReference type="RefSeq" id="XP_060669041.1"/>
    </source>
</evidence>
<dbReference type="GeneID" id="107403962"/>
<feature type="transmembrane region" description="Helical" evidence="10">
    <location>
        <begin position="300"/>
        <end position="320"/>
    </location>
</feature>
<dbReference type="Pfam" id="PF00067">
    <property type="entry name" value="p450"/>
    <property type="match status" value="1"/>
</dbReference>
<gene>
    <name evidence="12" type="primary">LOC107403962</name>
</gene>
<evidence type="ECO:0000256" key="7">
    <source>
        <dbReference type="ARBA" id="ARBA00023004"/>
    </source>
</evidence>
<dbReference type="PANTHER" id="PTHR47944:SF18">
    <property type="entry name" value="FLAVONOID 3'-MONOOXYGENASE"/>
    <property type="match status" value="1"/>
</dbReference>
<dbReference type="PRINTS" id="PR00385">
    <property type="entry name" value="P450"/>
</dbReference>
<reference evidence="12" key="1">
    <citation type="submission" date="2025-08" db="UniProtKB">
        <authorList>
            <consortium name="RefSeq"/>
        </authorList>
    </citation>
    <scope>IDENTIFICATION</scope>
    <source>
        <tissue evidence="12">Seedling</tissue>
    </source>
</reference>
<evidence type="ECO:0000256" key="1">
    <source>
        <dbReference type="ARBA" id="ARBA00001971"/>
    </source>
</evidence>
<keyword evidence="4 9" id="KW-0479">Metal-binding</keyword>
<evidence type="ECO:0000256" key="9">
    <source>
        <dbReference type="RuleBase" id="RU000461"/>
    </source>
</evidence>
<organism evidence="11 12">
    <name type="scientific">Ziziphus jujuba</name>
    <name type="common">Chinese jujube</name>
    <name type="synonym">Ziziphus sativa</name>
    <dbReference type="NCBI Taxonomy" id="326968"/>
    <lineage>
        <taxon>Eukaryota</taxon>
        <taxon>Viridiplantae</taxon>
        <taxon>Streptophyta</taxon>
        <taxon>Embryophyta</taxon>
        <taxon>Tracheophyta</taxon>
        <taxon>Spermatophyta</taxon>
        <taxon>Magnoliopsida</taxon>
        <taxon>eudicotyledons</taxon>
        <taxon>Gunneridae</taxon>
        <taxon>Pentapetalae</taxon>
        <taxon>rosids</taxon>
        <taxon>fabids</taxon>
        <taxon>Rosales</taxon>
        <taxon>Rhamnaceae</taxon>
        <taxon>Paliureae</taxon>
        <taxon>Ziziphus</taxon>
    </lineage>
</organism>
<evidence type="ECO:0000256" key="8">
    <source>
        <dbReference type="ARBA" id="ARBA00023033"/>
    </source>
</evidence>
<feature type="transmembrane region" description="Helical" evidence="10">
    <location>
        <begin position="6"/>
        <end position="25"/>
    </location>
</feature>
<evidence type="ECO:0000256" key="3">
    <source>
        <dbReference type="ARBA" id="ARBA00022617"/>
    </source>
</evidence>
<comment type="cofactor">
    <cofactor evidence="1">
        <name>heme</name>
        <dbReference type="ChEBI" id="CHEBI:30413"/>
    </cofactor>
</comment>
<keyword evidence="5" id="KW-0521">NADP</keyword>
<dbReference type="InterPro" id="IPR017972">
    <property type="entry name" value="Cyt_P450_CS"/>
</dbReference>
<dbReference type="InterPro" id="IPR001128">
    <property type="entry name" value="Cyt_P450"/>
</dbReference>
<proteinExistence type="inferred from homology"/>
<dbReference type="PANTHER" id="PTHR47944">
    <property type="entry name" value="CYTOCHROME P450 98A9"/>
    <property type="match status" value="1"/>
</dbReference>
<name>A0ABM3ZX40_ZIZJJ</name>
<dbReference type="PROSITE" id="PS00086">
    <property type="entry name" value="CYTOCHROME_P450"/>
    <property type="match status" value="1"/>
</dbReference>
<evidence type="ECO:0000256" key="10">
    <source>
        <dbReference type="SAM" id="Phobius"/>
    </source>
</evidence>
<accession>A0ABM3ZX40</accession>
<keyword evidence="10" id="KW-1133">Transmembrane helix</keyword>
<evidence type="ECO:0000313" key="11">
    <source>
        <dbReference type="Proteomes" id="UP001652623"/>
    </source>
</evidence>
<dbReference type="PRINTS" id="PR00463">
    <property type="entry name" value="EP450I"/>
</dbReference>